<dbReference type="EMBL" id="QRHJ01000009">
    <property type="protein sequence ID" value="RHF76952.1"/>
    <property type="molecule type" value="Genomic_DNA"/>
</dbReference>
<evidence type="ECO:0000313" key="2">
    <source>
        <dbReference type="Proteomes" id="UP000283762"/>
    </source>
</evidence>
<dbReference type="Proteomes" id="UP000283762">
    <property type="component" value="Unassembled WGS sequence"/>
</dbReference>
<name>A0A414Q880_BACSE</name>
<proteinExistence type="predicted"/>
<sequence>MHEAFASLQEKLYDDSTEEERLEAFKKHFQDFTKKVSAKELFHWHHVLTGSCKQGRLSFCANKGIDIDNDTYTVHEFIELTQYSYGGDIIRKLK</sequence>
<dbReference type="AlphaFoldDB" id="A0A414Q880"/>
<comment type="caution">
    <text evidence="1">The sequence shown here is derived from an EMBL/GenBank/DDBJ whole genome shotgun (WGS) entry which is preliminary data.</text>
</comment>
<evidence type="ECO:0000313" key="1">
    <source>
        <dbReference type="EMBL" id="RHF76952.1"/>
    </source>
</evidence>
<accession>A0A414Q880</accession>
<organism evidence="1 2">
    <name type="scientific">Bacteroides stercoris</name>
    <dbReference type="NCBI Taxonomy" id="46506"/>
    <lineage>
        <taxon>Bacteria</taxon>
        <taxon>Pseudomonadati</taxon>
        <taxon>Bacteroidota</taxon>
        <taxon>Bacteroidia</taxon>
        <taxon>Bacteroidales</taxon>
        <taxon>Bacteroidaceae</taxon>
        <taxon>Bacteroides</taxon>
    </lineage>
</organism>
<reference evidence="1 2" key="1">
    <citation type="submission" date="2018-08" db="EMBL/GenBank/DDBJ databases">
        <title>A genome reference for cultivated species of the human gut microbiota.</title>
        <authorList>
            <person name="Zou Y."/>
            <person name="Xue W."/>
            <person name="Luo G."/>
        </authorList>
    </citation>
    <scope>NUCLEOTIDE SEQUENCE [LARGE SCALE GENOMIC DNA]</scope>
    <source>
        <strain evidence="1 2">AM25-16</strain>
    </source>
</reference>
<gene>
    <name evidence="1" type="ORF">DW668_05030</name>
</gene>
<protein>
    <submittedName>
        <fullName evidence="1">Uncharacterized protein</fullName>
    </submittedName>
</protein>